<sequence>MPLTSLTTLDPQSRYATHDPVAPPLPHLLGEGPLGYKTLGAPSSPFSTSPPTSRLQLPHLQSSPYKVPLVVPAKNGRPTNLPPSRSTERQNHRTPPDSSIALCPGRDAPSTDKYRRAALETQLHPGHTRASSGTCYALNETSAYSRFIQRIAGSLPPYRAFCITTAARPQPQPGGGGG</sequence>
<evidence type="ECO:0000313" key="2">
    <source>
        <dbReference type="EMBL" id="TFK48926.1"/>
    </source>
</evidence>
<keyword evidence="3" id="KW-1185">Reference proteome</keyword>
<evidence type="ECO:0000313" key="3">
    <source>
        <dbReference type="Proteomes" id="UP000305948"/>
    </source>
</evidence>
<organism evidence="2 3">
    <name type="scientific">Heliocybe sulcata</name>
    <dbReference type="NCBI Taxonomy" id="5364"/>
    <lineage>
        <taxon>Eukaryota</taxon>
        <taxon>Fungi</taxon>
        <taxon>Dikarya</taxon>
        <taxon>Basidiomycota</taxon>
        <taxon>Agaricomycotina</taxon>
        <taxon>Agaricomycetes</taxon>
        <taxon>Gloeophyllales</taxon>
        <taxon>Gloeophyllaceae</taxon>
        <taxon>Heliocybe</taxon>
    </lineage>
</organism>
<dbReference type="AlphaFoldDB" id="A0A5C3MXM4"/>
<gene>
    <name evidence="2" type="ORF">OE88DRAFT_1663198</name>
</gene>
<dbReference type="Proteomes" id="UP000305948">
    <property type="component" value="Unassembled WGS sequence"/>
</dbReference>
<accession>A0A5C3MXM4</accession>
<proteinExistence type="predicted"/>
<feature type="compositionally biased region" description="Polar residues" evidence="1">
    <location>
        <begin position="1"/>
        <end position="15"/>
    </location>
</feature>
<reference evidence="2 3" key="1">
    <citation type="journal article" date="2019" name="Nat. Ecol. Evol.">
        <title>Megaphylogeny resolves global patterns of mushroom evolution.</title>
        <authorList>
            <person name="Varga T."/>
            <person name="Krizsan K."/>
            <person name="Foldi C."/>
            <person name="Dima B."/>
            <person name="Sanchez-Garcia M."/>
            <person name="Sanchez-Ramirez S."/>
            <person name="Szollosi G.J."/>
            <person name="Szarkandi J.G."/>
            <person name="Papp V."/>
            <person name="Albert L."/>
            <person name="Andreopoulos W."/>
            <person name="Angelini C."/>
            <person name="Antonin V."/>
            <person name="Barry K.W."/>
            <person name="Bougher N.L."/>
            <person name="Buchanan P."/>
            <person name="Buyck B."/>
            <person name="Bense V."/>
            <person name="Catcheside P."/>
            <person name="Chovatia M."/>
            <person name="Cooper J."/>
            <person name="Damon W."/>
            <person name="Desjardin D."/>
            <person name="Finy P."/>
            <person name="Geml J."/>
            <person name="Haridas S."/>
            <person name="Hughes K."/>
            <person name="Justo A."/>
            <person name="Karasinski D."/>
            <person name="Kautmanova I."/>
            <person name="Kiss B."/>
            <person name="Kocsube S."/>
            <person name="Kotiranta H."/>
            <person name="LaButti K.M."/>
            <person name="Lechner B.E."/>
            <person name="Liimatainen K."/>
            <person name="Lipzen A."/>
            <person name="Lukacs Z."/>
            <person name="Mihaltcheva S."/>
            <person name="Morgado L.N."/>
            <person name="Niskanen T."/>
            <person name="Noordeloos M.E."/>
            <person name="Ohm R.A."/>
            <person name="Ortiz-Santana B."/>
            <person name="Ovrebo C."/>
            <person name="Racz N."/>
            <person name="Riley R."/>
            <person name="Savchenko A."/>
            <person name="Shiryaev A."/>
            <person name="Soop K."/>
            <person name="Spirin V."/>
            <person name="Szebenyi C."/>
            <person name="Tomsovsky M."/>
            <person name="Tulloss R.E."/>
            <person name="Uehling J."/>
            <person name="Grigoriev I.V."/>
            <person name="Vagvolgyi C."/>
            <person name="Papp T."/>
            <person name="Martin F.M."/>
            <person name="Miettinen O."/>
            <person name="Hibbett D.S."/>
            <person name="Nagy L.G."/>
        </authorList>
    </citation>
    <scope>NUCLEOTIDE SEQUENCE [LARGE SCALE GENOMIC DNA]</scope>
    <source>
        <strain evidence="2 3">OMC1185</strain>
    </source>
</reference>
<feature type="compositionally biased region" description="Low complexity" evidence="1">
    <location>
        <begin position="42"/>
        <end position="53"/>
    </location>
</feature>
<dbReference type="EMBL" id="ML213517">
    <property type="protein sequence ID" value="TFK48926.1"/>
    <property type="molecule type" value="Genomic_DNA"/>
</dbReference>
<evidence type="ECO:0000256" key="1">
    <source>
        <dbReference type="SAM" id="MobiDB-lite"/>
    </source>
</evidence>
<feature type="region of interest" description="Disordered" evidence="1">
    <location>
        <begin position="1"/>
        <end position="105"/>
    </location>
</feature>
<feature type="compositionally biased region" description="Basic and acidic residues" evidence="1">
    <location>
        <begin position="86"/>
        <end position="95"/>
    </location>
</feature>
<protein>
    <submittedName>
        <fullName evidence="2">Uncharacterized protein</fullName>
    </submittedName>
</protein>
<name>A0A5C3MXM4_9AGAM</name>